<accession>A0A3B1DRW9</accession>
<protein>
    <recommendedName>
        <fullName evidence="2">RloB-like protein</fullName>
    </recommendedName>
</protein>
<evidence type="ECO:0008006" key="2">
    <source>
        <dbReference type="Google" id="ProtNLM"/>
    </source>
</evidence>
<dbReference type="Pfam" id="PF13707">
    <property type="entry name" value="RloB"/>
    <property type="match status" value="1"/>
</dbReference>
<organism evidence="1">
    <name type="scientific">hydrothermal vent metagenome</name>
    <dbReference type="NCBI Taxonomy" id="652676"/>
    <lineage>
        <taxon>unclassified sequences</taxon>
        <taxon>metagenomes</taxon>
        <taxon>ecological metagenomes</taxon>
    </lineage>
</organism>
<proteinExistence type="predicted"/>
<gene>
    <name evidence="1" type="ORF">MNBD_PLANCTO02-2826</name>
</gene>
<name>A0A3B1DRW9_9ZZZZ</name>
<evidence type="ECO:0000313" key="1">
    <source>
        <dbReference type="EMBL" id="VAX38888.1"/>
    </source>
</evidence>
<dbReference type="InterPro" id="IPR025591">
    <property type="entry name" value="RloB"/>
</dbReference>
<dbReference type="AlphaFoldDB" id="A0A3B1DRW9"/>
<sequence length="209" mass="23631">MGRHDRKRKPARSKQPVDSKPLILIVCEGEVTEPEYLSGFAKACRNARVTIEVEGGKGVPKTIVECAKEYKKEAEKRAKKEKDDNLKYDAIWCVFDVDTHPNIPAAINMAGDNDIELAISNPCFELWLLLHFQEQPGMQDCNKLASMIKKHLSSYSKKNKHVDYLDYSAGYDDAVKRAKQLETNAGDEEWKRNPTTGVYLLTEKIKAAS</sequence>
<reference evidence="1" key="1">
    <citation type="submission" date="2018-06" db="EMBL/GenBank/DDBJ databases">
        <authorList>
            <person name="Zhirakovskaya E."/>
        </authorList>
    </citation>
    <scope>NUCLEOTIDE SEQUENCE</scope>
</reference>
<dbReference type="EMBL" id="UOGL01000271">
    <property type="protein sequence ID" value="VAX38888.1"/>
    <property type="molecule type" value="Genomic_DNA"/>
</dbReference>